<feature type="region of interest" description="Disordered" evidence="1">
    <location>
        <begin position="522"/>
        <end position="591"/>
    </location>
</feature>
<evidence type="ECO:0000313" key="3">
    <source>
        <dbReference type="Proteomes" id="UP000800096"/>
    </source>
</evidence>
<evidence type="ECO:0000313" key="2">
    <source>
        <dbReference type="EMBL" id="KAF1921275.1"/>
    </source>
</evidence>
<dbReference type="OrthoDB" id="5329403at2759"/>
<gene>
    <name evidence="2" type="ORF">BDU57DRAFT_526155</name>
</gene>
<feature type="region of interest" description="Disordered" evidence="1">
    <location>
        <begin position="236"/>
        <end position="278"/>
    </location>
</feature>
<feature type="compositionally biased region" description="Polar residues" evidence="1">
    <location>
        <begin position="544"/>
        <end position="554"/>
    </location>
</feature>
<accession>A0A6A5QZP1</accession>
<reference evidence="2" key="1">
    <citation type="journal article" date="2020" name="Stud. Mycol.">
        <title>101 Dothideomycetes genomes: a test case for predicting lifestyles and emergence of pathogens.</title>
        <authorList>
            <person name="Haridas S."/>
            <person name="Albert R."/>
            <person name="Binder M."/>
            <person name="Bloem J."/>
            <person name="Labutti K."/>
            <person name="Salamov A."/>
            <person name="Andreopoulos B."/>
            <person name="Baker S."/>
            <person name="Barry K."/>
            <person name="Bills G."/>
            <person name="Bluhm B."/>
            <person name="Cannon C."/>
            <person name="Castanera R."/>
            <person name="Culley D."/>
            <person name="Daum C."/>
            <person name="Ezra D."/>
            <person name="Gonzalez J."/>
            <person name="Henrissat B."/>
            <person name="Kuo A."/>
            <person name="Liang C."/>
            <person name="Lipzen A."/>
            <person name="Lutzoni F."/>
            <person name="Magnuson J."/>
            <person name="Mondo S."/>
            <person name="Nolan M."/>
            <person name="Ohm R."/>
            <person name="Pangilinan J."/>
            <person name="Park H.-J."/>
            <person name="Ramirez L."/>
            <person name="Alfaro M."/>
            <person name="Sun H."/>
            <person name="Tritt A."/>
            <person name="Yoshinaga Y."/>
            <person name="Zwiers L.-H."/>
            <person name="Turgeon B."/>
            <person name="Goodwin S."/>
            <person name="Spatafora J."/>
            <person name="Crous P."/>
            <person name="Grigoriev I."/>
        </authorList>
    </citation>
    <scope>NUCLEOTIDE SEQUENCE</scope>
    <source>
        <strain evidence="2">HMLAC05119</strain>
    </source>
</reference>
<sequence length="957" mass="102810">MPSWGVWYHQGSACQIPWTSFGVDEGMVDDKIRSASWGLFTDAVDSFSALAPSNGRENVFGRTCGAQWCLTTSSEKAALGIATASPWASSARVGCFTGACLCERNELNLRQRSSIVSLFTSSRCFRMTIFALCRLPPRLPRRLTVAGFVGTKSKAHAGSGGGCEKPARTSKGFAAHCDDVDMASKALQIGGILDHGALSELHVEHVVVGVEGAARGVEGTVWSPRQVPAGSVHRYGMSARPGSSCTTALTARHPRPSRPPPSTPAAGRSRTTIGNPTPLLIPGAAAAPACLRPGSAHTTMAHLPADAAPSAQRQARRLPSRIVPAIPHRLSRTRNTLAARPLSPDESNTGAADRPDPEPQPAVDTQAKEPLPPAPSAEAPMTPDSHAATDARSEDGATVLAASPAESAHDHVERTAEHPDAINGRAATPPLADTGAKPAVNGARRKLAVPAELPPPFYPSSKSGPHTPTDLPHRSQLSAGAAAFNVANASPTVPSTPHEADHTVSFFPRHIPLYSQSNAIYENGAGHQSPSFPVGPAALPAHYNGSSTDATNGFITPHADSPSKSQFGQVQSGSERGDEQPLLSYQNGTPAHATRFDQSPLDLAAYLSTQFGNPQFADYILQIRSPDAVLLPPLPAHGIVIVRSPVLAEAVRHCMPNAHRSGDTRRMLDVVVADPFVTREALEEALKVLYGAPLLSAEVFLLGLAPYVHDVAHSSPSDARTRMRQLLSYIAAGKALQLPIMQARGVEFARLLLRWDTLEEVLRFALQCTTAFWPKNDGIDTEDPFMAALLNYVLEFMARFFPVDFNLYTIAPELEDIPRLPLLLEARSATHNPRLSKIRFGDAPPEDDLQPDHVSRVLSSVLLSLPLPLLDRLFNHRAIASQVGWTSVVRIMRDVIAEREHRRKRALKSDVRPAQDGSVPGRLLSNLYFEERVEQVEESALHPCGHRLVPHHLSTRG</sequence>
<keyword evidence="3" id="KW-1185">Reference proteome</keyword>
<proteinExistence type="predicted"/>
<feature type="region of interest" description="Disordered" evidence="1">
    <location>
        <begin position="451"/>
        <end position="474"/>
    </location>
</feature>
<dbReference type="EMBL" id="ML979132">
    <property type="protein sequence ID" value="KAF1921275.1"/>
    <property type="molecule type" value="Genomic_DNA"/>
</dbReference>
<dbReference type="Proteomes" id="UP000800096">
    <property type="component" value="Unassembled WGS sequence"/>
</dbReference>
<feature type="compositionally biased region" description="Polar residues" evidence="1">
    <location>
        <begin position="562"/>
        <end position="574"/>
    </location>
</feature>
<organism evidence="2 3">
    <name type="scientific">Ampelomyces quisqualis</name>
    <name type="common">Powdery mildew agent</name>
    <dbReference type="NCBI Taxonomy" id="50730"/>
    <lineage>
        <taxon>Eukaryota</taxon>
        <taxon>Fungi</taxon>
        <taxon>Dikarya</taxon>
        <taxon>Ascomycota</taxon>
        <taxon>Pezizomycotina</taxon>
        <taxon>Dothideomycetes</taxon>
        <taxon>Pleosporomycetidae</taxon>
        <taxon>Pleosporales</taxon>
        <taxon>Pleosporineae</taxon>
        <taxon>Phaeosphaeriaceae</taxon>
        <taxon>Ampelomyces</taxon>
    </lineage>
</organism>
<feature type="region of interest" description="Disordered" evidence="1">
    <location>
        <begin position="306"/>
        <end position="438"/>
    </location>
</feature>
<feature type="compositionally biased region" description="Low complexity" evidence="1">
    <location>
        <begin position="264"/>
        <end position="278"/>
    </location>
</feature>
<feature type="compositionally biased region" description="Polar residues" evidence="1">
    <location>
        <begin position="522"/>
        <end position="531"/>
    </location>
</feature>
<name>A0A6A5QZP1_AMPQU</name>
<dbReference type="AlphaFoldDB" id="A0A6A5QZP1"/>
<protein>
    <submittedName>
        <fullName evidence="2">Uncharacterized protein</fullName>
    </submittedName>
</protein>
<evidence type="ECO:0000256" key="1">
    <source>
        <dbReference type="SAM" id="MobiDB-lite"/>
    </source>
</evidence>
<feature type="compositionally biased region" description="Basic and acidic residues" evidence="1">
    <location>
        <begin position="407"/>
        <end position="420"/>
    </location>
</feature>